<dbReference type="AlphaFoldDB" id="A0A319EQF5"/>
<organism evidence="2 3">
    <name type="scientific">Aspergillus sclerotiicarbonarius (strain CBS 121057 / IBT 28362)</name>
    <dbReference type="NCBI Taxonomy" id="1448318"/>
    <lineage>
        <taxon>Eukaryota</taxon>
        <taxon>Fungi</taxon>
        <taxon>Dikarya</taxon>
        <taxon>Ascomycota</taxon>
        <taxon>Pezizomycotina</taxon>
        <taxon>Eurotiomycetes</taxon>
        <taxon>Eurotiomycetidae</taxon>
        <taxon>Eurotiales</taxon>
        <taxon>Aspergillaceae</taxon>
        <taxon>Aspergillus</taxon>
        <taxon>Aspergillus subgen. Circumdati</taxon>
    </lineage>
</organism>
<protein>
    <submittedName>
        <fullName evidence="2">Uncharacterized protein</fullName>
    </submittedName>
</protein>
<feature type="compositionally biased region" description="Polar residues" evidence="1">
    <location>
        <begin position="7"/>
        <end position="16"/>
    </location>
</feature>
<sequence length="92" mass="9963">MIPGVQKGNQQTNIIHSISFPGDSSGKSTGPAPQNRFSVVHDRRGLPSSSPPTPKHPFILFPISSHLRRLFRLVCSFSSVPSCAENLIATPK</sequence>
<feature type="region of interest" description="Disordered" evidence="1">
    <location>
        <begin position="1"/>
        <end position="53"/>
    </location>
</feature>
<name>A0A319EQF5_ASPSB</name>
<evidence type="ECO:0000256" key="1">
    <source>
        <dbReference type="SAM" id="MobiDB-lite"/>
    </source>
</evidence>
<gene>
    <name evidence="2" type="ORF">BO78DRAFT_5841</name>
</gene>
<keyword evidence="3" id="KW-1185">Reference proteome</keyword>
<dbReference type="Proteomes" id="UP000248423">
    <property type="component" value="Unassembled WGS sequence"/>
</dbReference>
<accession>A0A319EQF5</accession>
<dbReference type="VEuPathDB" id="FungiDB:BO78DRAFT_5841"/>
<reference evidence="2 3" key="1">
    <citation type="submission" date="2018-02" db="EMBL/GenBank/DDBJ databases">
        <title>The genomes of Aspergillus section Nigri reveals drivers in fungal speciation.</title>
        <authorList>
            <consortium name="DOE Joint Genome Institute"/>
            <person name="Vesth T.C."/>
            <person name="Nybo J."/>
            <person name="Theobald S."/>
            <person name="Brandl J."/>
            <person name="Frisvad J.C."/>
            <person name="Nielsen K.F."/>
            <person name="Lyhne E.K."/>
            <person name="Kogle M.E."/>
            <person name="Kuo A."/>
            <person name="Riley R."/>
            <person name="Clum A."/>
            <person name="Nolan M."/>
            <person name="Lipzen A."/>
            <person name="Salamov A."/>
            <person name="Henrissat B."/>
            <person name="Wiebenga A."/>
            <person name="De vries R.P."/>
            <person name="Grigoriev I.V."/>
            <person name="Mortensen U.H."/>
            <person name="Andersen M.R."/>
            <person name="Baker S.E."/>
        </authorList>
    </citation>
    <scope>NUCLEOTIDE SEQUENCE [LARGE SCALE GENOMIC DNA]</scope>
    <source>
        <strain evidence="2 3">CBS 121057</strain>
    </source>
</reference>
<dbReference type="EMBL" id="KZ826315">
    <property type="protein sequence ID" value="PYI12536.1"/>
    <property type="molecule type" value="Genomic_DNA"/>
</dbReference>
<evidence type="ECO:0000313" key="2">
    <source>
        <dbReference type="EMBL" id="PYI12536.1"/>
    </source>
</evidence>
<evidence type="ECO:0000313" key="3">
    <source>
        <dbReference type="Proteomes" id="UP000248423"/>
    </source>
</evidence>
<feature type="compositionally biased region" description="Polar residues" evidence="1">
    <location>
        <begin position="25"/>
        <end position="37"/>
    </location>
</feature>
<proteinExistence type="predicted"/>